<dbReference type="PROSITE" id="PS50157">
    <property type="entry name" value="ZINC_FINGER_C2H2_2"/>
    <property type="match status" value="6"/>
</dbReference>
<dbReference type="GO" id="GO:0006281">
    <property type="term" value="P:DNA repair"/>
    <property type="evidence" value="ECO:0007669"/>
    <property type="project" value="UniProtKB-KW"/>
</dbReference>
<dbReference type="PANTHER" id="PTHR24388:SF54">
    <property type="entry name" value="PROTEIN ESCARGOT"/>
    <property type="match status" value="1"/>
</dbReference>
<evidence type="ECO:0000256" key="6">
    <source>
        <dbReference type="ARBA" id="ARBA00022833"/>
    </source>
</evidence>
<feature type="region of interest" description="Disordered" evidence="10">
    <location>
        <begin position="593"/>
        <end position="616"/>
    </location>
</feature>
<sequence>MDSSNVGFKTKEMECIKCAVTLNSVSEYSDHYRKFHAGLDPHSCSMCDIHLPTVSEFQKHMQQHYNKTPVSTADLDIQAPSTGDIQAQQNEQGSNFSVSTPIHSKRSAFLQASKRVKDISMEYNQSGQSEDSSPDDQSEYEESDNSGSSRGNRQLKHILNRPIKMTISKESPISSFLCNKCQSAQPSVEMAKLCCAVGPFKCFVCLLPMESKTTCMNHLRDRHQIKTVFQCYNDVVLNKQPNNDKQKIQFEKKEKDKSSVEPAFGQMNLHKDAWSEKINNVGNIVIQCRICNVTVPTMDAFTKHFDDHTVTMNGLTGFQCKICFEIIYRLSNFLKHNREHFSQSQYPEKIEKISNEPDEDNPVEITDTDVTVKSEPIEEIPQPDSAYRTPCFKCEQCQTLQPSYEMAMLCCHTGNEFPCYHCEKVIINRAGLISHYAHKHNVKTSFLQSKRVGINKIELNRDRPENDKNWLFFQDKCHKIDAINKGRPSVHFKCKLCNHKAFSPHTFKMHYRNTHRPDQNQHSIKLKTEKDAPKSTGYYTFEEFCQDTSKCTMIPTTSKCGKAKVHYHCKLCNITRNYTCLFKKHFVTNHRSMVSTKTHANSQTSPSYKPSKSRTKRINSRLRVENMYNKVLKTTKVKNRTQEYYECRICLKQIRKSGDLKRHLRKHKEGKPIIKKEKLKTIQSAPIKIDSVHDKYPEDKYTVDGLESESYIKHDDIPNDMPSFSCDKCERKHPSHEKAVLCCETGCLTCPVCQEMYTGKVAMNRHLVNAHNILTRWPDKKHSNEEDLGTYSLVMHKSKPAFQCKLCQRTCFSLKTFNLHHKWVHGKGKTSEPLSVRTSPTFDDTKQEKLDNTQEGRNTTESQSKVIVENEPEEEESTEILDQDDTEMEAEMEEKSDKDWMPSDGEHVESKSEGGNDRNYRYTIKVRNSAKSAKDKIFNDSTRGRKRKWIDKTSCQKCDLTFELQSDLKTHINLHNSYKLCVYCNCIRKNIYHHVSKAHSNKLSEWKNLYQKNSDKEAVVVPPDVSQIVCSICAKAFTDPYKFSHHVHMHKDLTQCVHCKKMVRPNKISYHARKLCKKYQYQNYGYKLSNNSKQNMTLQHRSTTKITVQAHCKKCGTYFLNMAELEHHYKNNTLCFQKTGAPQVGKQFSNVTQDAKVHRKKAKKIKQDHRVQCKICFKVFDNRSGLSAHSTSHFEKRKCDFCPRMLQAGMERHITRFHKSKLPEWRMRHFPKLWKGKYIKIKFTYKDGRIGYRWRLKTTQVPNGEPPEAIDDISGLNNVETSNLVPLQSQFDTRLQCDIQEERPAVHETLIEPYSHISQISSIQSSAEDQQSEENDEYSDVAPKDKNDEMFEEIKIELNKEFEEEDDEFQPMIISVTSVKDHNEQVSNEGDIEGISTEQCNSPSIDYLPSNSEMTNKDSTTIEQIFINQDDTNKPLNAEASKAISTSLTNGELNHDPNNTPREQFKTIAQILENVNDDSTLKSMTETDDSRSTDGKKVKNGDNITNYNKSVVINNITGQEFNTHTNLISNTDTEIDRNKVINLNDSEVMNNIYFEKSERLAKPLTGNGTISHCKVIAENKQGNEHSRATLEVSSDSILAQHNGALYECKLCKIIFLNETVHWQHMSTHAMSGQPFACNHCKNTFTNAIDFHAHFISKYQKHL</sequence>
<dbReference type="Gene3D" id="3.30.160.60">
    <property type="entry name" value="Classic Zinc Finger"/>
    <property type="match status" value="3"/>
</dbReference>
<dbReference type="SUPFAM" id="SSF57667">
    <property type="entry name" value="beta-beta-alpha zinc fingers"/>
    <property type="match status" value="1"/>
</dbReference>
<dbReference type="SMART" id="SM00355">
    <property type="entry name" value="ZnF_C2H2"/>
    <property type="match status" value="18"/>
</dbReference>
<dbReference type="InterPro" id="IPR036236">
    <property type="entry name" value="Znf_C2H2_sf"/>
</dbReference>
<feature type="compositionally biased region" description="Acidic residues" evidence="10">
    <location>
        <begin position="1330"/>
        <end position="1339"/>
    </location>
</feature>
<feature type="compositionally biased region" description="Acidic residues" evidence="10">
    <location>
        <begin position="132"/>
        <end position="144"/>
    </location>
</feature>
<protein>
    <recommendedName>
        <fullName evidence="11">C2H2-type domain-containing protein</fullName>
    </recommendedName>
</protein>
<feature type="compositionally biased region" description="Acidic residues" evidence="10">
    <location>
        <begin position="870"/>
        <end position="892"/>
    </location>
</feature>
<keyword evidence="3" id="KW-0677">Repeat</keyword>
<feature type="compositionally biased region" description="Basic and acidic residues" evidence="10">
    <location>
        <begin position="843"/>
        <end position="854"/>
    </location>
</feature>
<dbReference type="PANTHER" id="PTHR24388">
    <property type="entry name" value="ZINC FINGER PROTEIN"/>
    <property type="match status" value="1"/>
</dbReference>
<reference evidence="12" key="1">
    <citation type="submission" date="2022-03" db="EMBL/GenBank/DDBJ databases">
        <authorList>
            <person name="Martin C."/>
        </authorList>
    </citation>
    <scope>NUCLEOTIDE SEQUENCE</scope>
</reference>
<feature type="region of interest" description="Disordered" evidence="10">
    <location>
        <begin position="1479"/>
        <end position="1501"/>
    </location>
</feature>
<evidence type="ECO:0000259" key="11">
    <source>
        <dbReference type="PROSITE" id="PS50157"/>
    </source>
</evidence>
<evidence type="ECO:0000256" key="5">
    <source>
        <dbReference type="ARBA" id="ARBA00022771"/>
    </source>
</evidence>
<evidence type="ECO:0000256" key="3">
    <source>
        <dbReference type="ARBA" id="ARBA00022737"/>
    </source>
</evidence>
<organism evidence="12 13">
    <name type="scientific">Owenia fusiformis</name>
    <name type="common">Polychaete worm</name>
    <dbReference type="NCBI Taxonomy" id="6347"/>
    <lineage>
        <taxon>Eukaryota</taxon>
        <taxon>Metazoa</taxon>
        <taxon>Spiralia</taxon>
        <taxon>Lophotrochozoa</taxon>
        <taxon>Annelida</taxon>
        <taxon>Polychaeta</taxon>
        <taxon>Sedentaria</taxon>
        <taxon>Canalipalpata</taxon>
        <taxon>Sabellida</taxon>
        <taxon>Oweniida</taxon>
        <taxon>Oweniidae</taxon>
        <taxon>Owenia</taxon>
    </lineage>
</organism>
<proteinExistence type="predicted"/>
<keyword evidence="8" id="KW-0539">Nucleus</keyword>
<evidence type="ECO:0000313" key="13">
    <source>
        <dbReference type="Proteomes" id="UP000749559"/>
    </source>
</evidence>
<dbReference type="PROSITE" id="PS00028">
    <property type="entry name" value="ZINC_FINGER_C2H2_1"/>
    <property type="match status" value="11"/>
</dbReference>
<dbReference type="SMART" id="SM00734">
    <property type="entry name" value="ZnF_Rad18"/>
    <property type="match status" value="2"/>
</dbReference>
<keyword evidence="6" id="KW-0862">Zinc</keyword>
<dbReference type="GO" id="GO:0000981">
    <property type="term" value="F:DNA-binding transcription factor activity, RNA polymerase II-specific"/>
    <property type="evidence" value="ECO:0007669"/>
    <property type="project" value="TreeGrafter"/>
</dbReference>
<comment type="caution">
    <text evidence="12">The sequence shown here is derived from an EMBL/GenBank/DDBJ whole genome shotgun (WGS) entry which is preliminary data.</text>
</comment>
<dbReference type="Proteomes" id="UP000749559">
    <property type="component" value="Unassembled WGS sequence"/>
</dbReference>
<feature type="domain" description="C2H2-type" evidence="11">
    <location>
        <begin position="13"/>
        <end position="41"/>
    </location>
</feature>
<evidence type="ECO:0000256" key="9">
    <source>
        <dbReference type="PROSITE-ProRule" id="PRU00042"/>
    </source>
</evidence>
<evidence type="ECO:0000256" key="10">
    <source>
        <dbReference type="SAM" id="MobiDB-lite"/>
    </source>
</evidence>
<feature type="compositionally biased region" description="Polar residues" evidence="10">
    <location>
        <begin position="855"/>
        <end position="865"/>
    </location>
</feature>
<comment type="subcellular location">
    <subcellularLocation>
        <location evidence="1">Nucleus</location>
    </subcellularLocation>
</comment>
<feature type="region of interest" description="Disordered" evidence="10">
    <location>
        <begin position="1319"/>
        <end position="1349"/>
    </location>
</feature>
<evidence type="ECO:0000256" key="1">
    <source>
        <dbReference type="ARBA" id="ARBA00004123"/>
    </source>
</evidence>
<dbReference type="GO" id="GO:0008270">
    <property type="term" value="F:zinc ion binding"/>
    <property type="evidence" value="ECO:0007669"/>
    <property type="project" value="UniProtKB-KW"/>
</dbReference>
<gene>
    <name evidence="12" type="ORF">OFUS_LOCUS23085</name>
</gene>
<feature type="compositionally biased region" description="Basic and acidic residues" evidence="10">
    <location>
        <begin position="893"/>
        <end position="918"/>
    </location>
</feature>
<feature type="compositionally biased region" description="Basic and acidic residues" evidence="10">
    <location>
        <begin position="1488"/>
        <end position="1500"/>
    </location>
</feature>
<dbReference type="EMBL" id="CAIIXF020000011">
    <property type="protein sequence ID" value="CAH1799022.1"/>
    <property type="molecule type" value="Genomic_DNA"/>
</dbReference>
<dbReference type="InterPro" id="IPR050527">
    <property type="entry name" value="Snail/Krueppel_Znf"/>
</dbReference>
<keyword evidence="2" id="KW-0479">Metal-binding</keyword>
<dbReference type="InterPro" id="IPR013087">
    <property type="entry name" value="Znf_C2H2_type"/>
</dbReference>
<accession>A0A8S4Q012</accession>
<keyword evidence="13" id="KW-1185">Reference proteome</keyword>
<feature type="domain" description="C2H2-type" evidence="11">
    <location>
        <begin position="645"/>
        <end position="672"/>
    </location>
</feature>
<feature type="domain" description="C2H2-type" evidence="11">
    <location>
        <begin position="42"/>
        <end position="69"/>
    </location>
</feature>
<feature type="domain" description="C2H2-type" evidence="11">
    <location>
        <begin position="1028"/>
        <end position="1055"/>
    </location>
</feature>
<evidence type="ECO:0000256" key="2">
    <source>
        <dbReference type="ARBA" id="ARBA00022723"/>
    </source>
</evidence>
<feature type="compositionally biased region" description="Low complexity" evidence="10">
    <location>
        <begin position="1319"/>
        <end position="1329"/>
    </location>
</feature>
<feature type="compositionally biased region" description="Polar residues" evidence="10">
    <location>
        <begin position="832"/>
        <end position="842"/>
    </location>
</feature>
<dbReference type="InterPro" id="IPR006642">
    <property type="entry name" value="Rad18_UBZ4"/>
</dbReference>
<evidence type="ECO:0000256" key="4">
    <source>
        <dbReference type="ARBA" id="ARBA00022763"/>
    </source>
</evidence>
<keyword evidence="5 9" id="KW-0863">Zinc-finger</keyword>
<feature type="domain" description="C2H2-type" evidence="11">
    <location>
        <begin position="953"/>
        <end position="980"/>
    </location>
</feature>
<keyword evidence="4" id="KW-0227">DNA damage</keyword>
<name>A0A8S4Q012_OWEFU</name>
<evidence type="ECO:0000256" key="7">
    <source>
        <dbReference type="ARBA" id="ARBA00023204"/>
    </source>
</evidence>
<feature type="region of interest" description="Disordered" evidence="10">
    <location>
        <begin position="123"/>
        <end position="155"/>
    </location>
</feature>
<feature type="compositionally biased region" description="Polar residues" evidence="10">
    <location>
        <begin position="593"/>
        <end position="610"/>
    </location>
</feature>
<dbReference type="GO" id="GO:0000978">
    <property type="term" value="F:RNA polymerase II cis-regulatory region sequence-specific DNA binding"/>
    <property type="evidence" value="ECO:0007669"/>
    <property type="project" value="TreeGrafter"/>
</dbReference>
<feature type="domain" description="C2H2-type" evidence="11">
    <location>
        <begin position="1171"/>
        <end position="1198"/>
    </location>
</feature>
<keyword evidence="7" id="KW-0234">DNA repair</keyword>
<feature type="region of interest" description="Disordered" evidence="10">
    <location>
        <begin position="826"/>
        <end position="918"/>
    </location>
</feature>
<dbReference type="GO" id="GO:0005634">
    <property type="term" value="C:nucleus"/>
    <property type="evidence" value="ECO:0007669"/>
    <property type="project" value="UniProtKB-SubCell"/>
</dbReference>
<evidence type="ECO:0000256" key="8">
    <source>
        <dbReference type="ARBA" id="ARBA00023242"/>
    </source>
</evidence>
<evidence type="ECO:0000313" key="12">
    <source>
        <dbReference type="EMBL" id="CAH1799022.1"/>
    </source>
</evidence>